<dbReference type="PANTHER" id="PTHR33744">
    <property type="entry name" value="CARBOHYDRATE DIACID REGULATOR"/>
    <property type="match status" value="1"/>
</dbReference>
<dbReference type="SUPFAM" id="SSF55781">
    <property type="entry name" value="GAF domain-like"/>
    <property type="match status" value="1"/>
</dbReference>
<name>A0A541BQE1_9NOCA</name>
<dbReference type="SMART" id="SM00065">
    <property type="entry name" value="GAF"/>
    <property type="match status" value="1"/>
</dbReference>
<dbReference type="OrthoDB" id="8026818at2"/>
<dbReference type="InterPro" id="IPR051448">
    <property type="entry name" value="CdaR-like_regulators"/>
</dbReference>
<organism evidence="4 5">
    <name type="scientific">Rhodococcus spelaei</name>
    <dbReference type="NCBI Taxonomy" id="2546320"/>
    <lineage>
        <taxon>Bacteria</taxon>
        <taxon>Bacillati</taxon>
        <taxon>Actinomycetota</taxon>
        <taxon>Actinomycetes</taxon>
        <taxon>Mycobacteriales</taxon>
        <taxon>Nocardiaceae</taxon>
        <taxon>Rhodococcus</taxon>
    </lineage>
</organism>
<comment type="caution">
    <text evidence="4">The sequence shown here is derived from an EMBL/GenBank/DDBJ whole genome shotgun (WGS) entry which is preliminary data.</text>
</comment>
<keyword evidence="2" id="KW-0175">Coiled coil</keyword>
<gene>
    <name evidence="4" type="ORF">FK531_00090</name>
</gene>
<dbReference type="AlphaFoldDB" id="A0A541BQE1"/>
<dbReference type="RefSeq" id="WP_142094643.1">
    <property type="nucleotide sequence ID" value="NZ_VIGH01000001.1"/>
</dbReference>
<proteinExistence type="inferred from homology"/>
<dbReference type="InterPro" id="IPR025736">
    <property type="entry name" value="PucR_C-HTH_dom"/>
</dbReference>
<dbReference type="Proteomes" id="UP000316256">
    <property type="component" value="Unassembled WGS sequence"/>
</dbReference>
<dbReference type="PANTHER" id="PTHR33744:SF1">
    <property type="entry name" value="DNA-BINDING TRANSCRIPTIONAL ACTIVATOR ADER"/>
    <property type="match status" value="1"/>
</dbReference>
<evidence type="ECO:0000259" key="3">
    <source>
        <dbReference type="SMART" id="SM00065"/>
    </source>
</evidence>
<keyword evidence="5" id="KW-1185">Reference proteome</keyword>
<comment type="similarity">
    <text evidence="1">Belongs to the CdaR family.</text>
</comment>
<dbReference type="InterPro" id="IPR041522">
    <property type="entry name" value="CdaR_GGDEF"/>
</dbReference>
<dbReference type="Gene3D" id="3.30.450.40">
    <property type="match status" value="1"/>
</dbReference>
<dbReference type="InterPro" id="IPR042070">
    <property type="entry name" value="PucR_C-HTH_sf"/>
</dbReference>
<dbReference type="EMBL" id="VIGH01000001">
    <property type="protein sequence ID" value="TQF74557.1"/>
    <property type="molecule type" value="Genomic_DNA"/>
</dbReference>
<evidence type="ECO:0000256" key="1">
    <source>
        <dbReference type="ARBA" id="ARBA00006754"/>
    </source>
</evidence>
<evidence type="ECO:0000313" key="5">
    <source>
        <dbReference type="Proteomes" id="UP000316256"/>
    </source>
</evidence>
<evidence type="ECO:0000256" key="2">
    <source>
        <dbReference type="SAM" id="Coils"/>
    </source>
</evidence>
<feature type="coiled-coil region" evidence="2">
    <location>
        <begin position="220"/>
        <end position="247"/>
    </location>
</feature>
<sequence>MDDGWLHLLLDEATPEQLIAHRDRLLAAAPERAPAVERDTQAALALRLQLEQRRQRATELAALNDIASQLTTLHDPAALLTEIAAQARRLLGVDLVYIGLVSGDNVVIEVASGAFTSRLVGLSLSRTEGLMGRVMAQDAPLWTPDYRADPTFPHTGPADVAARSENMRGLLAVPLRHGGRMLGAVCACKRQERTFSDDEVVLLSALAAHAAVAIDNARSIARSKETVAALEDANTELARRTDLLERTLRWDRALTQVVLRGGGVRELVAEVSESAGCPAYFVLGPDEVPAGLGGHRDAVASVFDALDSGADRQVAIATREGRSLVGREVRAAGDRLGVLLLLAPSDPVPVLPLILERATPAIALALVGERAAHEAGRRARDALVVDLITRPAPTADESQQQFRLAGLNPDRRYTVAVARPESDVARTRSQIEDIPLPQGTVVAEHGSRVIVLVPGLAPAAVLEIWTQPDTAPTVGLADPAGGGEGLARAYSEAQQTVDVLETLGRGSQVAAASRLGIYRILLSRTGRAELTAVTEQMLGPLLREQEQRGVPLLDTLASYLEHNRRHAATAADLAIHANTLYQRLESIDRLIGKQWRDPDRALDLQLLLRLRSGACRLD</sequence>
<dbReference type="Pfam" id="PF13185">
    <property type="entry name" value="GAF_2"/>
    <property type="match status" value="1"/>
</dbReference>
<evidence type="ECO:0000313" key="4">
    <source>
        <dbReference type="EMBL" id="TQF74557.1"/>
    </source>
</evidence>
<feature type="domain" description="GAF" evidence="3">
    <location>
        <begin position="75"/>
        <end position="224"/>
    </location>
</feature>
<dbReference type="InterPro" id="IPR003018">
    <property type="entry name" value="GAF"/>
</dbReference>
<accession>A0A541BQE1</accession>
<dbReference type="Gene3D" id="1.10.10.2840">
    <property type="entry name" value="PucR C-terminal helix-turn-helix domain"/>
    <property type="match status" value="1"/>
</dbReference>
<protein>
    <submittedName>
        <fullName evidence="4">GAF domain-containing protein</fullName>
    </submittedName>
</protein>
<dbReference type="Pfam" id="PF13556">
    <property type="entry name" value="HTH_30"/>
    <property type="match status" value="1"/>
</dbReference>
<dbReference type="Pfam" id="PF17853">
    <property type="entry name" value="GGDEF_2"/>
    <property type="match status" value="1"/>
</dbReference>
<reference evidence="4 5" key="1">
    <citation type="submission" date="2019-06" db="EMBL/GenBank/DDBJ databases">
        <title>Rhodococcus spaelei sp. nov., isolated from a cave.</title>
        <authorList>
            <person name="Lee S.D."/>
        </authorList>
    </citation>
    <scope>NUCLEOTIDE SEQUENCE [LARGE SCALE GENOMIC DNA]</scope>
    <source>
        <strain evidence="4 5">C9-5</strain>
    </source>
</reference>
<dbReference type="InterPro" id="IPR029016">
    <property type="entry name" value="GAF-like_dom_sf"/>
</dbReference>